<evidence type="ECO:0000313" key="1">
    <source>
        <dbReference type="EMBL" id="KAH7917651.1"/>
    </source>
</evidence>
<comment type="caution">
    <text evidence="1">The sequence shown here is derived from an EMBL/GenBank/DDBJ whole genome shotgun (WGS) entry which is preliminary data.</text>
</comment>
<gene>
    <name evidence="1" type="ORF">BV22DRAFT_1135236</name>
</gene>
<dbReference type="Proteomes" id="UP000790709">
    <property type="component" value="Unassembled WGS sequence"/>
</dbReference>
<name>A0ACB8AW70_9AGAM</name>
<evidence type="ECO:0000313" key="2">
    <source>
        <dbReference type="Proteomes" id="UP000790709"/>
    </source>
</evidence>
<protein>
    <submittedName>
        <fullName evidence="1">Uncharacterized protein</fullName>
    </submittedName>
</protein>
<accession>A0ACB8AW70</accession>
<reference evidence="1" key="1">
    <citation type="journal article" date="2021" name="New Phytol.">
        <title>Evolutionary innovations through gain and loss of genes in the ectomycorrhizal Boletales.</title>
        <authorList>
            <person name="Wu G."/>
            <person name="Miyauchi S."/>
            <person name="Morin E."/>
            <person name="Kuo A."/>
            <person name="Drula E."/>
            <person name="Varga T."/>
            <person name="Kohler A."/>
            <person name="Feng B."/>
            <person name="Cao Y."/>
            <person name="Lipzen A."/>
            <person name="Daum C."/>
            <person name="Hundley H."/>
            <person name="Pangilinan J."/>
            <person name="Johnson J."/>
            <person name="Barry K."/>
            <person name="LaButti K."/>
            <person name="Ng V."/>
            <person name="Ahrendt S."/>
            <person name="Min B."/>
            <person name="Choi I.G."/>
            <person name="Park H."/>
            <person name="Plett J.M."/>
            <person name="Magnuson J."/>
            <person name="Spatafora J.W."/>
            <person name="Nagy L.G."/>
            <person name="Henrissat B."/>
            <person name="Grigoriev I.V."/>
            <person name="Yang Z.L."/>
            <person name="Xu J."/>
            <person name="Martin F.M."/>
        </authorList>
    </citation>
    <scope>NUCLEOTIDE SEQUENCE</scope>
    <source>
        <strain evidence="1">KUC20120723A-06</strain>
    </source>
</reference>
<dbReference type="EMBL" id="MU266980">
    <property type="protein sequence ID" value="KAH7917651.1"/>
    <property type="molecule type" value="Genomic_DNA"/>
</dbReference>
<keyword evidence="2" id="KW-1185">Reference proteome</keyword>
<organism evidence="1 2">
    <name type="scientific">Leucogyrophana mollusca</name>
    <dbReference type="NCBI Taxonomy" id="85980"/>
    <lineage>
        <taxon>Eukaryota</taxon>
        <taxon>Fungi</taxon>
        <taxon>Dikarya</taxon>
        <taxon>Basidiomycota</taxon>
        <taxon>Agaricomycotina</taxon>
        <taxon>Agaricomycetes</taxon>
        <taxon>Agaricomycetidae</taxon>
        <taxon>Boletales</taxon>
        <taxon>Boletales incertae sedis</taxon>
        <taxon>Leucogyrophana</taxon>
    </lineage>
</organism>
<sequence>MLSTRPLDTDGRALTKTPERALLKSRTTALQENAILHTTRPVSRSRPSTRRFGDITPFPNHTNPNHPEPHPSSTRKHPRALRQSCETPVATDHHWDVSDVSVDVPAVSARPIEEAVAEEVHGDVEHVVWAVVALACSCPVDDAPAPVVKFIGADVDSSAFEEDDMYSPFANFVPLSKSHPMCVLSCRECFSSCYERSVSSYGK</sequence>
<proteinExistence type="predicted"/>